<dbReference type="GO" id="GO:0005886">
    <property type="term" value="C:plasma membrane"/>
    <property type="evidence" value="ECO:0007669"/>
    <property type="project" value="TreeGrafter"/>
</dbReference>
<dbReference type="GO" id="GO:0072659">
    <property type="term" value="P:protein localization to plasma membrane"/>
    <property type="evidence" value="ECO:0007669"/>
    <property type="project" value="TreeGrafter"/>
</dbReference>
<evidence type="ECO:0000256" key="1">
    <source>
        <dbReference type="ARBA" id="ARBA00004141"/>
    </source>
</evidence>
<feature type="transmembrane region" description="Helical" evidence="5">
    <location>
        <begin position="73"/>
        <end position="92"/>
    </location>
</feature>
<feature type="transmembrane region" description="Helical" evidence="5">
    <location>
        <begin position="12"/>
        <end position="32"/>
    </location>
</feature>
<evidence type="ECO:0000256" key="4">
    <source>
        <dbReference type="ARBA" id="ARBA00023136"/>
    </source>
</evidence>
<comment type="caution">
    <text evidence="7">The sequence shown here is derived from an EMBL/GenBank/DDBJ whole genome shotgun (WGS) entry which is preliminary data.</text>
</comment>
<comment type="subcellular location">
    <subcellularLocation>
        <location evidence="1">Membrane</location>
        <topology evidence="1">Multi-pass membrane protein</topology>
    </subcellularLocation>
</comment>
<dbReference type="Pfam" id="PF01284">
    <property type="entry name" value="MARVEL"/>
    <property type="match status" value="1"/>
</dbReference>
<dbReference type="EMBL" id="JANBVN010000118">
    <property type="protein sequence ID" value="KAJ9142845.1"/>
    <property type="molecule type" value="Genomic_DNA"/>
</dbReference>
<evidence type="ECO:0000313" key="8">
    <source>
        <dbReference type="Proteomes" id="UP001174691"/>
    </source>
</evidence>
<keyword evidence="2 5" id="KW-0812">Transmembrane</keyword>
<name>A0AA38VDT9_9PEZI</name>
<protein>
    <recommendedName>
        <fullName evidence="6">MARVEL domain-containing protein</fullName>
    </recommendedName>
</protein>
<evidence type="ECO:0000256" key="2">
    <source>
        <dbReference type="ARBA" id="ARBA00022692"/>
    </source>
</evidence>
<dbReference type="GO" id="GO:0032126">
    <property type="term" value="C:eisosome"/>
    <property type="evidence" value="ECO:0007669"/>
    <property type="project" value="TreeGrafter"/>
</dbReference>
<feature type="transmembrane region" description="Helical" evidence="5">
    <location>
        <begin position="156"/>
        <end position="176"/>
    </location>
</feature>
<keyword evidence="8" id="KW-1185">Reference proteome</keyword>
<evidence type="ECO:0000256" key="5">
    <source>
        <dbReference type="SAM" id="Phobius"/>
    </source>
</evidence>
<keyword evidence="4 5" id="KW-0472">Membrane</keyword>
<feature type="domain" description="MARVEL" evidence="6">
    <location>
        <begin position="6"/>
        <end position="164"/>
    </location>
</feature>
<dbReference type="InterPro" id="IPR008253">
    <property type="entry name" value="Marvel"/>
</dbReference>
<evidence type="ECO:0000259" key="6">
    <source>
        <dbReference type="Pfam" id="PF01284"/>
    </source>
</evidence>
<reference evidence="7" key="1">
    <citation type="submission" date="2022-07" db="EMBL/GenBank/DDBJ databases">
        <title>Fungi with potential for degradation of polypropylene.</title>
        <authorList>
            <person name="Gostincar C."/>
        </authorList>
    </citation>
    <scope>NUCLEOTIDE SEQUENCE</scope>
    <source>
        <strain evidence="7">EXF-13287</strain>
    </source>
</reference>
<gene>
    <name evidence="7" type="ORF">NKR19_g7076</name>
</gene>
<organism evidence="7 8">
    <name type="scientific">Coniochaeta hoffmannii</name>
    <dbReference type="NCBI Taxonomy" id="91930"/>
    <lineage>
        <taxon>Eukaryota</taxon>
        <taxon>Fungi</taxon>
        <taxon>Dikarya</taxon>
        <taxon>Ascomycota</taxon>
        <taxon>Pezizomycotina</taxon>
        <taxon>Sordariomycetes</taxon>
        <taxon>Sordariomycetidae</taxon>
        <taxon>Coniochaetales</taxon>
        <taxon>Coniochaetaceae</taxon>
        <taxon>Coniochaeta</taxon>
    </lineage>
</organism>
<dbReference type="Proteomes" id="UP001174691">
    <property type="component" value="Unassembled WGS sequence"/>
</dbReference>
<accession>A0AA38VDT9</accession>
<dbReference type="GO" id="GO:0070941">
    <property type="term" value="P:eisosome assembly"/>
    <property type="evidence" value="ECO:0007669"/>
    <property type="project" value="TreeGrafter"/>
</dbReference>
<dbReference type="InterPro" id="IPR052649">
    <property type="entry name" value="NCE102-like"/>
</dbReference>
<proteinExistence type="predicted"/>
<sequence>MLAPISIGFRALQLLMAAVVVGLSVTLLKGQVVPPTPTTTRYSVFTGAFGMIVAFLGLVCLFISAIPALVPMVLDALAGLLLLAGGIAWAVGLKGVKCDEDHALALYDNGLLNEGCISDGKKGDRPICGVYSGDADDRKAFDRLNARCKYAMSDEIIQFILFAVSAILLLLGFLIMRKGKGGGRGTRGRYV</sequence>
<keyword evidence="3 5" id="KW-1133">Transmembrane helix</keyword>
<dbReference type="PANTHER" id="PTHR28165">
    <property type="entry name" value="NON-CLASSICAL EXPORT PROTEIN 2-RELATED"/>
    <property type="match status" value="1"/>
</dbReference>
<evidence type="ECO:0000256" key="3">
    <source>
        <dbReference type="ARBA" id="ARBA00022989"/>
    </source>
</evidence>
<dbReference type="PANTHER" id="PTHR28165:SF2">
    <property type="entry name" value="MARVEL DOMAIN-CONTAINING PROTEIN"/>
    <property type="match status" value="1"/>
</dbReference>
<feature type="transmembrane region" description="Helical" evidence="5">
    <location>
        <begin position="44"/>
        <end position="66"/>
    </location>
</feature>
<dbReference type="AlphaFoldDB" id="A0AA38VDT9"/>
<evidence type="ECO:0000313" key="7">
    <source>
        <dbReference type="EMBL" id="KAJ9142845.1"/>
    </source>
</evidence>